<feature type="region of interest" description="Disordered" evidence="1">
    <location>
        <begin position="230"/>
        <end position="282"/>
    </location>
</feature>
<evidence type="ECO:0000256" key="1">
    <source>
        <dbReference type="SAM" id="MobiDB-lite"/>
    </source>
</evidence>
<feature type="compositionally biased region" description="Basic and acidic residues" evidence="1">
    <location>
        <begin position="616"/>
        <end position="625"/>
    </location>
</feature>
<name>A0ABN9QGF2_9DINO</name>
<feature type="compositionally biased region" description="Low complexity" evidence="1">
    <location>
        <begin position="590"/>
        <end position="605"/>
    </location>
</feature>
<organism evidence="2 3">
    <name type="scientific">Prorocentrum cordatum</name>
    <dbReference type="NCBI Taxonomy" id="2364126"/>
    <lineage>
        <taxon>Eukaryota</taxon>
        <taxon>Sar</taxon>
        <taxon>Alveolata</taxon>
        <taxon>Dinophyceae</taxon>
        <taxon>Prorocentrales</taxon>
        <taxon>Prorocentraceae</taxon>
        <taxon>Prorocentrum</taxon>
    </lineage>
</organism>
<sequence length="625" mass="67305">MGTLPAKARPKADKDGWVDQPRGRRAQWQARSAASRAASTKSQTSASAASGTPSGGGATAIERLQAAVEQLEALQAEPPDRVDGCFTDAVVRQLEAKRAELVKTKKQQREANAISKGEKRLRAARQELVQKQEARDIVEAQLQKAQEELAKLDAQVEEASRALQVLEEAAREEAEAQRRQRAAEWTGASQVPGLLMQLEKLPEAWSSSNFEVAWAAIRAQMEAVRAQLEGAPAAPTRAPWAESCPMEEISSDDGELADGGDPWQPQPAAERGQAERHGEALGEWPTVAQACKRELSERCMQDQRVPSEASAAGLRLHESGAEGVGSDLVGRRGMGVLGKPRGQESAARPRWDLILLGAEENVVGAIEFGPSEWGDRDRSDQAGVHGDPEATAVLQRRLASSLKRDGGKSSASCRIWAKHAVQKGDRLARRVAKAVPPLPVVNPEARWPLAGAMAFEQLEANWQAMWQQEGLRAGAGVVSWDVRGSTLPPLNLEMLQAVRKRHSLAASLDADQLHPRQLLPPPSALRLRGLALPEAHEEQPMALEAAAGLHRASPVYDGERTQWGGDWRLMPERCMAMDLSDALGPVFLEPQAQPAAASEAQQAGEALGGGAPAARPHLEDSRSTG</sequence>
<feature type="region of interest" description="Disordered" evidence="1">
    <location>
        <begin position="590"/>
        <end position="625"/>
    </location>
</feature>
<protein>
    <submittedName>
        <fullName evidence="2">Uncharacterized protein</fullName>
    </submittedName>
</protein>
<feature type="region of interest" description="Disordered" evidence="1">
    <location>
        <begin position="1"/>
        <end position="59"/>
    </location>
</feature>
<proteinExistence type="predicted"/>
<reference evidence="2" key="1">
    <citation type="submission" date="2023-10" db="EMBL/GenBank/DDBJ databases">
        <authorList>
            <person name="Chen Y."/>
            <person name="Shah S."/>
            <person name="Dougan E. K."/>
            <person name="Thang M."/>
            <person name="Chan C."/>
        </authorList>
    </citation>
    <scope>NUCLEOTIDE SEQUENCE [LARGE SCALE GENOMIC DNA]</scope>
</reference>
<evidence type="ECO:0000313" key="3">
    <source>
        <dbReference type="Proteomes" id="UP001189429"/>
    </source>
</evidence>
<feature type="non-terminal residue" evidence="2">
    <location>
        <position position="625"/>
    </location>
</feature>
<dbReference type="EMBL" id="CAUYUJ010003165">
    <property type="protein sequence ID" value="CAK0804132.1"/>
    <property type="molecule type" value="Genomic_DNA"/>
</dbReference>
<accession>A0ABN9QGF2</accession>
<keyword evidence="3" id="KW-1185">Reference proteome</keyword>
<feature type="compositionally biased region" description="Low complexity" evidence="1">
    <location>
        <begin position="26"/>
        <end position="52"/>
    </location>
</feature>
<evidence type="ECO:0000313" key="2">
    <source>
        <dbReference type="EMBL" id="CAK0804132.1"/>
    </source>
</evidence>
<gene>
    <name evidence="2" type="ORF">PCOR1329_LOCUS11040</name>
</gene>
<comment type="caution">
    <text evidence="2">The sequence shown here is derived from an EMBL/GenBank/DDBJ whole genome shotgun (WGS) entry which is preliminary data.</text>
</comment>
<feature type="compositionally biased region" description="Acidic residues" evidence="1">
    <location>
        <begin position="249"/>
        <end position="258"/>
    </location>
</feature>
<dbReference type="Proteomes" id="UP001189429">
    <property type="component" value="Unassembled WGS sequence"/>
</dbReference>